<sequence length="184" mass="22445">MSKYIRSYTQGAFYFFTLVSYNRRKILYEVDFLKAFKSSIRQIQHQYPFEIIAWVQLPDHLHCIWKMPENDADYSMRWSQIKRLTTQACPQYQLSIDELSHSKVKRYEKGIWQRRFFEHQIRDEADFVKHMDYLHYNPVKHGLVEKVVDWPYSSFHRCVRQGFYSEDWGGSSMDFSKHFSDKLE</sequence>
<dbReference type="Proteomes" id="UP000664554">
    <property type="component" value="Unassembled WGS sequence"/>
</dbReference>
<dbReference type="InterPro" id="IPR036515">
    <property type="entry name" value="Transposase_17_sf"/>
</dbReference>
<organism evidence="2 3">
    <name type="scientific">Psychrobacter coccoides</name>
    <dbReference type="NCBI Taxonomy" id="2818440"/>
    <lineage>
        <taxon>Bacteria</taxon>
        <taxon>Pseudomonadati</taxon>
        <taxon>Pseudomonadota</taxon>
        <taxon>Gammaproteobacteria</taxon>
        <taxon>Moraxellales</taxon>
        <taxon>Moraxellaceae</taxon>
        <taxon>Psychrobacter</taxon>
    </lineage>
</organism>
<dbReference type="InterPro" id="IPR052715">
    <property type="entry name" value="RAYT_transposase"/>
</dbReference>
<proteinExistence type="predicted"/>
<dbReference type="Gene3D" id="3.30.70.1290">
    <property type="entry name" value="Transposase IS200-like"/>
    <property type="match status" value="1"/>
</dbReference>
<accession>A0ABS3NLU9</accession>
<dbReference type="PANTHER" id="PTHR36966:SF1">
    <property type="entry name" value="REP-ASSOCIATED TYROSINE TRANSPOSASE"/>
    <property type="match status" value="1"/>
</dbReference>
<comment type="caution">
    <text evidence="2">The sequence shown here is derived from an EMBL/GenBank/DDBJ whole genome shotgun (WGS) entry which is preliminary data.</text>
</comment>
<evidence type="ECO:0000259" key="1">
    <source>
        <dbReference type="SMART" id="SM01321"/>
    </source>
</evidence>
<gene>
    <name evidence="2" type="ORF">J3492_03765</name>
</gene>
<dbReference type="SUPFAM" id="SSF143422">
    <property type="entry name" value="Transposase IS200-like"/>
    <property type="match status" value="1"/>
</dbReference>
<dbReference type="InterPro" id="IPR002686">
    <property type="entry name" value="Transposase_17"/>
</dbReference>
<dbReference type="NCBIfam" id="NF047646">
    <property type="entry name" value="REP_Tyr_transpos"/>
    <property type="match status" value="1"/>
</dbReference>
<dbReference type="PANTHER" id="PTHR36966">
    <property type="entry name" value="REP-ASSOCIATED TYROSINE TRANSPOSASE"/>
    <property type="match status" value="1"/>
</dbReference>
<name>A0ABS3NLU9_9GAMM</name>
<protein>
    <submittedName>
        <fullName evidence="2">Transposase</fullName>
    </submittedName>
</protein>
<evidence type="ECO:0000313" key="2">
    <source>
        <dbReference type="EMBL" id="MBO1530328.1"/>
    </source>
</evidence>
<dbReference type="EMBL" id="JAGBKM010000004">
    <property type="protein sequence ID" value="MBO1530328.1"/>
    <property type="molecule type" value="Genomic_DNA"/>
</dbReference>
<evidence type="ECO:0000313" key="3">
    <source>
        <dbReference type="Proteomes" id="UP000664554"/>
    </source>
</evidence>
<keyword evidence="3" id="KW-1185">Reference proteome</keyword>
<dbReference type="Pfam" id="PF01797">
    <property type="entry name" value="Y1_Tnp"/>
    <property type="match status" value="1"/>
</dbReference>
<reference evidence="2 3" key="1">
    <citation type="submission" date="2021-03" db="EMBL/GenBank/DDBJ databases">
        <authorList>
            <person name="Shang D.-D."/>
            <person name="Du Z.-J."/>
            <person name="Chen G.-J."/>
        </authorList>
    </citation>
    <scope>NUCLEOTIDE SEQUENCE [LARGE SCALE GENOMIC DNA]</scope>
    <source>
        <strain evidence="2 3">F1192</strain>
    </source>
</reference>
<feature type="domain" description="Transposase IS200-like" evidence="1">
    <location>
        <begin position="9"/>
        <end position="137"/>
    </location>
</feature>
<dbReference type="SMART" id="SM01321">
    <property type="entry name" value="Y1_Tnp"/>
    <property type="match status" value="1"/>
</dbReference>
<dbReference type="RefSeq" id="WP_207990040.1">
    <property type="nucleotide sequence ID" value="NZ_JAGBKM010000004.1"/>
</dbReference>